<name>A0A2V0R9L7_9ZZZZ</name>
<accession>A0A2V0R9L7</accession>
<evidence type="ECO:0000313" key="2">
    <source>
        <dbReference type="EMBL" id="GBH21754.1"/>
    </source>
</evidence>
<dbReference type="AlphaFoldDB" id="A0A2V0R9L7"/>
<dbReference type="InterPro" id="IPR043502">
    <property type="entry name" value="DNA/RNA_pol_sf"/>
</dbReference>
<evidence type="ECO:0000256" key="1">
    <source>
        <dbReference type="SAM" id="MobiDB-lite"/>
    </source>
</evidence>
<comment type="caution">
    <text evidence="2">The sequence shown here is derived from an EMBL/GenBank/DDBJ whole genome shotgun (WGS) entry which is preliminary data.</text>
</comment>
<feature type="region of interest" description="Disordered" evidence="1">
    <location>
        <begin position="118"/>
        <end position="138"/>
    </location>
</feature>
<organism evidence="2">
    <name type="scientific">viral metagenome</name>
    <dbReference type="NCBI Taxonomy" id="1070528"/>
    <lineage>
        <taxon>unclassified sequences</taxon>
        <taxon>metagenomes</taxon>
        <taxon>organismal metagenomes</taxon>
    </lineage>
</organism>
<dbReference type="EMBL" id="BDQA01000303">
    <property type="protein sequence ID" value="GBH21754.1"/>
    <property type="molecule type" value="Genomic_RNA"/>
</dbReference>
<proteinExistence type="predicted"/>
<sequence length="565" mass="61978">MRVAVQWIEAGMPMRGELYEAVSQPATLAYRGDREVTLDMRKWASRGPDQRYNSTAEQLAAILPSRSVIIVPTALVLLQSTWAQPLGTYVNDAGTPGFDWVDPYHTSVRLEEIRAGDLSQADTRGPSASVGADASGWDRDVTGQDHAMETATYLSLFPEEVELVYIDAPLPVDVEDSFMARLKADQSGGKVSQLELTGVDEEGGEHLVQATSYNVKFNYHEFICKVMTMVNDAPLRWADYEVDAPGVIQQVPSIGNGRKYTIVSNGGRRSGDAITGLGNTITNLILSIAASLMSFDPSLTKMVARRASRLDTGPMIPHYVADDFARGDDRATLIVLPQGGVPSEAIANGLAAVGRRANAKKQEASDEPGKPVFGFANIHVTTAYMGKLLGRFFKRFHIQESPGAPIETLDMLRQEGNDTGFEDSLVVTTLTARARLAPGHGYPFLSLHPMAKLVTEYGINNDKYRLSYIVEDSVLQDGSLTEEALLATQRAVEKEAAVQARLQARRSNTAIDLDNLEEVWKDNSIHRTVEDVAFSKDYKPRFRQPKVDNPALFQEAVTNGTKLEL</sequence>
<dbReference type="SUPFAM" id="SSF56672">
    <property type="entry name" value="DNA/RNA polymerases"/>
    <property type="match status" value="1"/>
</dbReference>
<reference evidence="2" key="1">
    <citation type="submission" date="2017-04" db="EMBL/GenBank/DDBJ databases">
        <title>Unveiling RNA virosphere associated with marine microorganisms.</title>
        <authorList>
            <person name="Urayama S."/>
            <person name="Takaki Y."/>
            <person name="Nishi S."/>
            <person name="Yoshida Y."/>
            <person name="Deguchi S."/>
            <person name="Takai K."/>
            <person name="Nunoura T."/>
        </authorList>
    </citation>
    <scope>NUCLEOTIDE SEQUENCE</scope>
</reference>
<protein>
    <submittedName>
        <fullName evidence="2">Uncharacterized protein</fullName>
    </submittedName>
</protein>